<dbReference type="AlphaFoldDB" id="A0A1F6UQP8"/>
<keyword evidence="1" id="KW-1133">Transmembrane helix</keyword>
<organism evidence="2 3">
    <name type="scientific">Candidatus Nomurabacteria bacterium RIFCSPHIGHO2_01_FULL_38_19</name>
    <dbReference type="NCBI Taxonomy" id="1801732"/>
    <lineage>
        <taxon>Bacteria</taxon>
        <taxon>Candidatus Nomuraibacteriota</taxon>
    </lineage>
</organism>
<reference evidence="2 3" key="1">
    <citation type="journal article" date="2016" name="Nat. Commun.">
        <title>Thousands of microbial genomes shed light on interconnected biogeochemical processes in an aquifer system.</title>
        <authorList>
            <person name="Anantharaman K."/>
            <person name="Brown C.T."/>
            <person name="Hug L.A."/>
            <person name="Sharon I."/>
            <person name="Castelle C.J."/>
            <person name="Probst A.J."/>
            <person name="Thomas B.C."/>
            <person name="Singh A."/>
            <person name="Wilkins M.J."/>
            <person name="Karaoz U."/>
            <person name="Brodie E.L."/>
            <person name="Williams K.H."/>
            <person name="Hubbard S.S."/>
            <person name="Banfield J.F."/>
        </authorList>
    </citation>
    <scope>NUCLEOTIDE SEQUENCE [LARGE SCALE GENOMIC DNA]</scope>
</reference>
<dbReference type="Proteomes" id="UP000177869">
    <property type="component" value="Unassembled WGS sequence"/>
</dbReference>
<keyword evidence="1" id="KW-0812">Transmembrane</keyword>
<feature type="transmembrane region" description="Helical" evidence="1">
    <location>
        <begin position="67"/>
        <end position="86"/>
    </location>
</feature>
<comment type="caution">
    <text evidence="2">The sequence shown here is derived from an EMBL/GenBank/DDBJ whole genome shotgun (WGS) entry which is preliminary data.</text>
</comment>
<evidence type="ECO:0000313" key="3">
    <source>
        <dbReference type="Proteomes" id="UP000177869"/>
    </source>
</evidence>
<feature type="transmembrane region" description="Helical" evidence="1">
    <location>
        <begin position="92"/>
        <end position="109"/>
    </location>
</feature>
<keyword evidence="1" id="KW-0472">Membrane</keyword>
<sequence length="169" mass="19601">MLKRKSINPREETQCFQCKEVIPNGTEYCCVYDDSFQMRNWCLDCGEKQNQKLEELNEKHQTEQREYTNFLFKTTFSAVAVSIFVLGITDSFIVAFLSSFLWVVIYMNIKGYREKLPIILFTIPIALLVIIGLSLAGFCKIQDSLNFEWLSDKACSGNIVWPEYGGYNR</sequence>
<dbReference type="EMBL" id="MFTI01000028">
    <property type="protein sequence ID" value="OGI59695.1"/>
    <property type="molecule type" value="Genomic_DNA"/>
</dbReference>
<evidence type="ECO:0000313" key="2">
    <source>
        <dbReference type="EMBL" id="OGI59695.1"/>
    </source>
</evidence>
<feature type="transmembrane region" description="Helical" evidence="1">
    <location>
        <begin position="116"/>
        <end position="138"/>
    </location>
</feature>
<evidence type="ECO:0000256" key="1">
    <source>
        <dbReference type="SAM" id="Phobius"/>
    </source>
</evidence>
<proteinExistence type="predicted"/>
<name>A0A1F6UQP8_9BACT</name>
<gene>
    <name evidence="2" type="ORF">A2814_01350</name>
</gene>
<dbReference type="STRING" id="1801732.A2814_01350"/>
<protein>
    <submittedName>
        <fullName evidence="2">Uncharacterized protein</fullName>
    </submittedName>
</protein>
<accession>A0A1F6UQP8</accession>